<gene>
    <name evidence="1" type="ORF">NUW58_g4237</name>
</gene>
<accession>A0ACC1P8X8</accession>
<sequence length="240" mass="27222">MDHQQLEQLIQRMDAVIDAINKGESIDKLEVEMYNALPEVALTRINNAGVDNVSPTPNYDIYEDVKEHLKRSLAVSQQSGLDSPRKGYRLRVRTNMSKDRRALRSKAMANLHSKLQHLTSDIEAEKRFNTWTRPKRWDAPKGTQPTSSLPYRRPFRSTASRVNYGESSDDEVKVRGRESGYKRGGSMGVLMGKDEDENEYKANSDNEDIASNTSSDSSSNNDQPLAEALDWDPIEDMDLQ</sequence>
<organism evidence="1 2">
    <name type="scientific">Xylaria curta</name>
    <dbReference type="NCBI Taxonomy" id="42375"/>
    <lineage>
        <taxon>Eukaryota</taxon>
        <taxon>Fungi</taxon>
        <taxon>Dikarya</taxon>
        <taxon>Ascomycota</taxon>
        <taxon>Pezizomycotina</taxon>
        <taxon>Sordariomycetes</taxon>
        <taxon>Xylariomycetidae</taxon>
        <taxon>Xylariales</taxon>
        <taxon>Xylariaceae</taxon>
        <taxon>Xylaria</taxon>
    </lineage>
</organism>
<dbReference type="Proteomes" id="UP001143856">
    <property type="component" value="Unassembled WGS sequence"/>
</dbReference>
<reference evidence="1" key="1">
    <citation type="submission" date="2022-10" db="EMBL/GenBank/DDBJ databases">
        <title>Genome Sequence of Xylaria curta.</title>
        <authorList>
            <person name="Buettner E."/>
        </authorList>
    </citation>
    <scope>NUCLEOTIDE SEQUENCE</scope>
    <source>
        <strain evidence="1">Babe10</strain>
    </source>
</reference>
<protein>
    <submittedName>
        <fullName evidence="1">Uncharacterized protein</fullName>
    </submittedName>
</protein>
<evidence type="ECO:0000313" key="2">
    <source>
        <dbReference type="Proteomes" id="UP001143856"/>
    </source>
</evidence>
<name>A0ACC1P8X8_9PEZI</name>
<comment type="caution">
    <text evidence="1">The sequence shown here is derived from an EMBL/GenBank/DDBJ whole genome shotgun (WGS) entry which is preliminary data.</text>
</comment>
<proteinExistence type="predicted"/>
<dbReference type="EMBL" id="JAPDGR010000720">
    <property type="protein sequence ID" value="KAJ2987930.1"/>
    <property type="molecule type" value="Genomic_DNA"/>
</dbReference>
<keyword evidence="2" id="KW-1185">Reference proteome</keyword>
<evidence type="ECO:0000313" key="1">
    <source>
        <dbReference type="EMBL" id="KAJ2987930.1"/>
    </source>
</evidence>